<dbReference type="InterPro" id="IPR014942">
    <property type="entry name" value="AbiEii"/>
</dbReference>
<dbReference type="RefSeq" id="WP_096406486.1">
    <property type="nucleotide sequence ID" value="NZ_AP014597.1"/>
</dbReference>
<organism evidence="1 2">
    <name type="scientific">Prevotella intermedia</name>
    <dbReference type="NCBI Taxonomy" id="28131"/>
    <lineage>
        <taxon>Bacteria</taxon>
        <taxon>Pseudomonadati</taxon>
        <taxon>Bacteroidota</taxon>
        <taxon>Bacteroidia</taxon>
        <taxon>Bacteroidales</taxon>
        <taxon>Prevotellaceae</taxon>
        <taxon>Prevotella</taxon>
    </lineage>
</organism>
<dbReference type="EMBL" id="AP014597">
    <property type="protein sequence ID" value="BAU18311.1"/>
    <property type="molecule type" value="Genomic_DNA"/>
</dbReference>
<gene>
    <name evidence="1" type="ORF">PIOMA14_I_1803</name>
</gene>
<protein>
    <recommendedName>
        <fullName evidence="3">Nucleotidyl transferase AbiEii/AbiGii toxin family protein</fullName>
    </recommendedName>
</protein>
<dbReference type="AlphaFoldDB" id="A0A0S3ULL6"/>
<evidence type="ECO:0000313" key="1">
    <source>
        <dbReference type="EMBL" id="BAU18311.1"/>
    </source>
</evidence>
<reference evidence="1 2" key="1">
    <citation type="journal article" date="2016" name="DNA Res.">
        <title>The complete genome sequencing of Prevotella intermedia strain OMA14 and a subsequent fine-scale, intra-species genomic comparison reveal an unusual amplification of conjugative and mobile transposons and identify a novel Prevotella-lineage-specific repeat.</title>
        <authorList>
            <person name="Naito M."/>
            <person name="Ogura Y."/>
            <person name="Itoh T."/>
            <person name="Shoji M."/>
            <person name="Okamoto M."/>
            <person name="Hayashi T."/>
            <person name="Nakayama K."/>
        </authorList>
    </citation>
    <scope>NUCLEOTIDE SEQUENCE [LARGE SCALE GENOMIC DNA]</scope>
    <source>
        <strain evidence="1 2">OMA14</strain>
    </source>
</reference>
<evidence type="ECO:0000313" key="2">
    <source>
        <dbReference type="Proteomes" id="UP000217431"/>
    </source>
</evidence>
<proteinExistence type="predicted"/>
<accession>A0A0S3ULL6</accession>
<evidence type="ECO:0008006" key="3">
    <source>
        <dbReference type="Google" id="ProtNLM"/>
    </source>
</evidence>
<dbReference type="Pfam" id="PF08843">
    <property type="entry name" value="AbiEii"/>
    <property type="match status" value="1"/>
</dbReference>
<dbReference type="Proteomes" id="UP000217431">
    <property type="component" value="Chromosome I"/>
</dbReference>
<dbReference type="Gene3D" id="3.10.450.620">
    <property type="entry name" value="JHP933, nucleotidyltransferase-like core domain"/>
    <property type="match status" value="1"/>
</dbReference>
<sequence>MSKLWLNNSILDRLAMLQQTEIRHSGINQIAIEKDWWVTVTLKALFQADCSKSLIFKGGTSLSKGFNIIERFSEDIDLAISHSFFGIEKTSKNQREKLRKTARAYIHEVLSTQLDAKLKAMGASGYSIENATQVQDKNGEWRPIDSDKDPTVILLHYPSIVEDAISYIPSRVKIEISALSMDEPSEQREIHSLIEECFEGEDAGANSKVRTVLPTRTFLEKIFLIAEEFQKDKPRHLRMSRHLYDLEKLMDTQYGRDALSDGSLYNEIVEHRRMYYALKYINYDLHTPSTINFMIPEKELELWKTDYAAMKQFFIYGQSLEFNELTQRIEELNKRIKKIVF</sequence>
<name>A0A0S3ULL6_PREIN</name>